<feature type="region of interest" description="Disordered" evidence="1">
    <location>
        <begin position="29"/>
        <end position="63"/>
    </location>
</feature>
<dbReference type="OrthoDB" id="3364141at2759"/>
<gene>
    <name evidence="2" type="ORF">GALMADRAFT_249481</name>
</gene>
<evidence type="ECO:0000313" key="3">
    <source>
        <dbReference type="Proteomes" id="UP000027222"/>
    </source>
</evidence>
<evidence type="ECO:0000313" key="2">
    <source>
        <dbReference type="EMBL" id="KDR75426.1"/>
    </source>
</evidence>
<proteinExistence type="predicted"/>
<sequence>MAFCQTWASTSSHIRHPWFDTTIMKRKHRETVSPDEDVETQSASHLPGPGAPAARPAVKAPPLKKRRYSNLENGFAQMSLGAVASVTPSLPVIMDADMSTVPLAYTEPSIPEVKMKTSSWYEPEPDRTWIC</sequence>
<keyword evidence="3" id="KW-1185">Reference proteome</keyword>
<reference evidence="3" key="1">
    <citation type="journal article" date="2014" name="Proc. Natl. Acad. Sci. U.S.A.">
        <title>Extensive sampling of basidiomycete genomes demonstrates inadequacy of the white-rot/brown-rot paradigm for wood decay fungi.</title>
        <authorList>
            <person name="Riley R."/>
            <person name="Salamov A.A."/>
            <person name="Brown D.W."/>
            <person name="Nagy L.G."/>
            <person name="Floudas D."/>
            <person name="Held B.W."/>
            <person name="Levasseur A."/>
            <person name="Lombard V."/>
            <person name="Morin E."/>
            <person name="Otillar R."/>
            <person name="Lindquist E.A."/>
            <person name="Sun H."/>
            <person name="LaButti K.M."/>
            <person name="Schmutz J."/>
            <person name="Jabbour D."/>
            <person name="Luo H."/>
            <person name="Baker S.E."/>
            <person name="Pisabarro A.G."/>
            <person name="Walton J.D."/>
            <person name="Blanchette R.A."/>
            <person name="Henrissat B."/>
            <person name="Martin F."/>
            <person name="Cullen D."/>
            <person name="Hibbett D.S."/>
            <person name="Grigoriev I.V."/>
        </authorList>
    </citation>
    <scope>NUCLEOTIDE SEQUENCE [LARGE SCALE GENOMIC DNA]</scope>
    <source>
        <strain evidence="3">CBS 339.88</strain>
    </source>
</reference>
<accession>A0A067SX08</accession>
<dbReference type="EMBL" id="KL142381">
    <property type="protein sequence ID" value="KDR75426.1"/>
    <property type="molecule type" value="Genomic_DNA"/>
</dbReference>
<dbReference type="STRING" id="685588.A0A067SX08"/>
<dbReference type="Proteomes" id="UP000027222">
    <property type="component" value="Unassembled WGS sequence"/>
</dbReference>
<name>A0A067SX08_GALM3</name>
<dbReference type="HOGENOM" id="CLU_2096273_0_0_1"/>
<dbReference type="AlphaFoldDB" id="A0A067SX08"/>
<feature type="compositionally biased region" description="Low complexity" evidence="1">
    <location>
        <begin position="46"/>
        <end position="61"/>
    </location>
</feature>
<organism evidence="2 3">
    <name type="scientific">Galerina marginata (strain CBS 339.88)</name>
    <dbReference type="NCBI Taxonomy" id="685588"/>
    <lineage>
        <taxon>Eukaryota</taxon>
        <taxon>Fungi</taxon>
        <taxon>Dikarya</taxon>
        <taxon>Basidiomycota</taxon>
        <taxon>Agaricomycotina</taxon>
        <taxon>Agaricomycetes</taxon>
        <taxon>Agaricomycetidae</taxon>
        <taxon>Agaricales</taxon>
        <taxon>Agaricineae</taxon>
        <taxon>Strophariaceae</taxon>
        <taxon>Galerina</taxon>
    </lineage>
</organism>
<protein>
    <submittedName>
        <fullName evidence="2">Uncharacterized protein</fullName>
    </submittedName>
</protein>
<evidence type="ECO:0000256" key="1">
    <source>
        <dbReference type="SAM" id="MobiDB-lite"/>
    </source>
</evidence>